<reference evidence="2" key="1">
    <citation type="submission" date="2020-08" db="EMBL/GenBank/DDBJ databases">
        <title>Multicomponent nature underlies the extraordinary mechanical properties of spider dragline silk.</title>
        <authorList>
            <person name="Kono N."/>
            <person name="Nakamura H."/>
            <person name="Mori M."/>
            <person name="Yoshida Y."/>
            <person name="Ohtoshi R."/>
            <person name="Malay A.D."/>
            <person name="Moran D.A.P."/>
            <person name="Tomita M."/>
            <person name="Numata K."/>
            <person name="Arakawa K."/>
        </authorList>
    </citation>
    <scope>NUCLEOTIDE SEQUENCE</scope>
</reference>
<dbReference type="EMBL" id="BMAW01063278">
    <property type="protein sequence ID" value="GFT39491.1"/>
    <property type="molecule type" value="Genomic_DNA"/>
</dbReference>
<evidence type="ECO:0000256" key="1">
    <source>
        <dbReference type="SAM" id="MobiDB-lite"/>
    </source>
</evidence>
<organism evidence="2 3">
    <name type="scientific">Nephila pilipes</name>
    <name type="common">Giant wood spider</name>
    <name type="synonym">Nephila maculata</name>
    <dbReference type="NCBI Taxonomy" id="299642"/>
    <lineage>
        <taxon>Eukaryota</taxon>
        <taxon>Metazoa</taxon>
        <taxon>Ecdysozoa</taxon>
        <taxon>Arthropoda</taxon>
        <taxon>Chelicerata</taxon>
        <taxon>Arachnida</taxon>
        <taxon>Araneae</taxon>
        <taxon>Araneomorphae</taxon>
        <taxon>Entelegynae</taxon>
        <taxon>Araneoidea</taxon>
        <taxon>Nephilidae</taxon>
        <taxon>Nephila</taxon>
    </lineage>
</organism>
<accession>A0A8X6NY19</accession>
<protein>
    <submittedName>
        <fullName evidence="2">Uncharacterized protein</fullName>
    </submittedName>
</protein>
<proteinExistence type="predicted"/>
<gene>
    <name evidence="2" type="ORF">NPIL_560921</name>
</gene>
<evidence type="ECO:0000313" key="3">
    <source>
        <dbReference type="Proteomes" id="UP000887013"/>
    </source>
</evidence>
<evidence type="ECO:0000313" key="2">
    <source>
        <dbReference type="EMBL" id="GFT39491.1"/>
    </source>
</evidence>
<keyword evidence="3" id="KW-1185">Reference proteome</keyword>
<name>A0A8X6NY19_NEPPI</name>
<comment type="caution">
    <text evidence="2">The sequence shown here is derived from an EMBL/GenBank/DDBJ whole genome shotgun (WGS) entry which is preliminary data.</text>
</comment>
<sequence length="111" mass="12303">MGRVGRSKGKWENAPLCEVFPCVKSKKEYAIGAAIVEGRLDEKAHQRFTIAGVMQVARKKVGHLQESLERLHSPDFFSSFGSPLLGKIGGHSGNSSTDQVHKYQQHKARWG</sequence>
<dbReference type="AlphaFoldDB" id="A0A8X6NY19"/>
<feature type="region of interest" description="Disordered" evidence="1">
    <location>
        <begin position="88"/>
        <end position="111"/>
    </location>
</feature>
<dbReference type="Proteomes" id="UP000887013">
    <property type="component" value="Unassembled WGS sequence"/>
</dbReference>